<keyword evidence="2" id="KW-1185">Reference proteome</keyword>
<proteinExistence type="predicted"/>
<dbReference type="Proteomes" id="UP001396334">
    <property type="component" value="Unassembled WGS sequence"/>
</dbReference>
<evidence type="ECO:0000313" key="1">
    <source>
        <dbReference type="EMBL" id="KAK8992841.1"/>
    </source>
</evidence>
<comment type="caution">
    <text evidence="1">The sequence shown here is derived from an EMBL/GenBank/DDBJ whole genome shotgun (WGS) entry which is preliminary data.</text>
</comment>
<sequence length="148" mass="16968">MYHEKKEGVHDKISTVFCGGPKKYRRRDVAQPHPPFSIMRMVEAQPANRTQFLPCFGICVYRALAGHRGVPNNHDICRRRRHRHRIQFAIPSLFGNRRGLSSIVPWFGMGTFGLSGCFGPPSSLNLWPLPTLKMVGPKSKMTDKVWFY</sequence>
<organism evidence="1 2">
    <name type="scientific">Hibiscus sabdariffa</name>
    <name type="common">roselle</name>
    <dbReference type="NCBI Taxonomy" id="183260"/>
    <lineage>
        <taxon>Eukaryota</taxon>
        <taxon>Viridiplantae</taxon>
        <taxon>Streptophyta</taxon>
        <taxon>Embryophyta</taxon>
        <taxon>Tracheophyta</taxon>
        <taxon>Spermatophyta</taxon>
        <taxon>Magnoliopsida</taxon>
        <taxon>eudicotyledons</taxon>
        <taxon>Gunneridae</taxon>
        <taxon>Pentapetalae</taxon>
        <taxon>rosids</taxon>
        <taxon>malvids</taxon>
        <taxon>Malvales</taxon>
        <taxon>Malvaceae</taxon>
        <taxon>Malvoideae</taxon>
        <taxon>Hibiscus</taxon>
    </lineage>
</organism>
<gene>
    <name evidence="1" type="ORF">V6N11_048909</name>
</gene>
<evidence type="ECO:0000313" key="2">
    <source>
        <dbReference type="Proteomes" id="UP001396334"/>
    </source>
</evidence>
<protein>
    <submittedName>
        <fullName evidence="1">Uncharacterized protein</fullName>
    </submittedName>
</protein>
<dbReference type="EMBL" id="JBBPBN010000050">
    <property type="protein sequence ID" value="KAK8992841.1"/>
    <property type="molecule type" value="Genomic_DNA"/>
</dbReference>
<name>A0ABR2PWL8_9ROSI</name>
<reference evidence="1 2" key="1">
    <citation type="journal article" date="2024" name="G3 (Bethesda)">
        <title>Genome assembly of Hibiscus sabdariffa L. provides insights into metabolisms of medicinal natural products.</title>
        <authorList>
            <person name="Kim T."/>
        </authorList>
    </citation>
    <scope>NUCLEOTIDE SEQUENCE [LARGE SCALE GENOMIC DNA]</scope>
    <source>
        <strain evidence="1">TK-2024</strain>
        <tissue evidence="1">Old leaves</tissue>
    </source>
</reference>
<accession>A0ABR2PWL8</accession>